<name>A0AAE0RMZ6_9BIVA</name>
<feature type="coiled-coil region" evidence="1">
    <location>
        <begin position="332"/>
        <end position="819"/>
    </location>
</feature>
<reference evidence="3" key="1">
    <citation type="journal article" date="2021" name="Genome Biol. Evol.">
        <title>A High-Quality Reference Genome for a Parasitic Bivalve with Doubly Uniparental Inheritance (Bivalvia: Unionida).</title>
        <authorList>
            <person name="Smith C.H."/>
        </authorList>
    </citation>
    <scope>NUCLEOTIDE SEQUENCE</scope>
    <source>
        <strain evidence="3">CHS0354</strain>
    </source>
</reference>
<keyword evidence="1" id="KW-0175">Coiled coil</keyword>
<evidence type="ECO:0000313" key="4">
    <source>
        <dbReference type="Proteomes" id="UP001195483"/>
    </source>
</evidence>
<reference evidence="3" key="2">
    <citation type="journal article" date="2021" name="Genome Biol. Evol.">
        <title>Developing a high-quality reference genome for a parasitic bivalve with doubly uniparental inheritance (Bivalvia: Unionida).</title>
        <authorList>
            <person name="Smith C.H."/>
        </authorList>
    </citation>
    <scope>NUCLEOTIDE SEQUENCE</scope>
    <source>
        <strain evidence="3">CHS0354</strain>
        <tissue evidence="3">Mantle</tissue>
    </source>
</reference>
<dbReference type="EMBL" id="JAEAOA010001595">
    <property type="protein sequence ID" value="KAK3576399.1"/>
    <property type="molecule type" value="Genomic_DNA"/>
</dbReference>
<dbReference type="Pfam" id="PF15921">
    <property type="entry name" value="CCDC158"/>
    <property type="match status" value="1"/>
</dbReference>
<feature type="coiled-coil region" evidence="1">
    <location>
        <begin position="848"/>
        <end position="959"/>
    </location>
</feature>
<feature type="compositionally biased region" description="Polar residues" evidence="2">
    <location>
        <begin position="1"/>
        <end position="13"/>
    </location>
</feature>
<evidence type="ECO:0000256" key="2">
    <source>
        <dbReference type="SAM" id="MobiDB-lite"/>
    </source>
</evidence>
<gene>
    <name evidence="3" type="ORF">CHS0354_026734</name>
</gene>
<organism evidence="3 4">
    <name type="scientific">Potamilus streckersoni</name>
    <dbReference type="NCBI Taxonomy" id="2493646"/>
    <lineage>
        <taxon>Eukaryota</taxon>
        <taxon>Metazoa</taxon>
        <taxon>Spiralia</taxon>
        <taxon>Lophotrochozoa</taxon>
        <taxon>Mollusca</taxon>
        <taxon>Bivalvia</taxon>
        <taxon>Autobranchia</taxon>
        <taxon>Heteroconchia</taxon>
        <taxon>Palaeoheterodonta</taxon>
        <taxon>Unionida</taxon>
        <taxon>Unionoidea</taxon>
        <taxon>Unionidae</taxon>
        <taxon>Ambleminae</taxon>
        <taxon>Lampsilini</taxon>
        <taxon>Potamilus</taxon>
    </lineage>
</organism>
<feature type="coiled-coil region" evidence="1">
    <location>
        <begin position="100"/>
        <end position="127"/>
    </location>
</feature>
<feature type="region of interest" description="Disordered" evidence="2">
    <location>
        <begin position="980"/>
        <end position="1010"/>
    </location>
</feature>
<evidence type="ECO:0000256" key="1">
    <source>
        <dbReference type="SAM" id="Coils"/>
    </source>
</evidence>
<sequence>MATSTGSLVSQFVSMGGGHSPAKVRESQLRTTSSIDLVEQIRKLELEGLKLRSEQLGGGAGITVGSNLDALDLGISSPVKTDSPKFTSTSPSSLSALVDIAAEQKTIDELRQQLDAQRRESERLHQTLLGDRYSSGSSTSIPLFRFSSSPSRTGFSTLPSTDLFSSRRGTHSNIETGPPSHLEKALKDSQEQVTDLRRRLAESNEMSEQQKRQFRQNIEELKVKLQESLTNRDSLLELRQKESAKHESQIAQLQASLQHLQDKCRAQEQALIEAGKKADGYHRENYITETTMNQMRLILADCERRRNKPYFDNDPVSAQNPSMLVHTLERCIQELTRDAEARTSRNEELEKELKDLKQDINKDQETLTKEHQQRIAQMTTENDRQLQAANERASNARKQASNLQSQLTMLQGQYEQQTKIKEEMVNDLENKVRHIRNEHSEDRVKWQEQKESIEKSLEQLQKELTLLRSNRDETLRNQAALETKLAELQGAYGKASQELEEEKKNVSKHWEREGELRLRQTDLESRLEERNRDIDRLEKMLNMVRQECNATVSEKVSNIEKQERERHLEKISTLTAQLSEASEKCNRQTLAAEKAQMELTNLKQQMRELSDKSETTRIHYEAAVAEKKHLTDMLNAKTSDYERLSQERDYYFNLIEQKNSEITQLQAQRERLTVQLEEKEKNILLLKQQSDNFSQLVEASSRSSDTIREERELLTKKLKETTDALQELSTSREVMSKKMKLREKRIKDLEEEKHKVIDEMDLRKQEMDILKEEKDTLFKELKESRYEVASLTEERDTLKRNMANQKYNLEKQIERYKEKFKAIDHDMKLTQKAIKKQESVDNRAVKVADKMQKEITAKRGQIDSLQSKVRWLEEKIDSQSRVRVSLETDKEKLKTSLNKALLQNQELSADLAVANSRCDDLRSQVKKLETSLEKATVRQASSQAQLEQFEQELTRLKLKHQLDVKEAVQKVNRTLSEGGRYPQIFSTEPTTSSQIQQATETTPLQASPRRVTQSAEEYKEIGHELKNLLQELKGVLSDKKDNHRPTSQFASGPVRQENVRLEYEDSERPVDREISWPSVTKETLSQPSAVLLRPVLQSSFAPPSYPSQSTRPTQSSCQSPNYHRFMSSAAITRELNYHTDLDSDERQRRNRSKSMAAVDLSELSGHRETRPRSASPVQQRQRSRSAEISLVLPKSGTFVTNGDKLASEMSEDFLSTFVPSEFDMKEESYSTGYGKNGSHGPNEPSSLPDNFSTSLGLSSTVEGNTKGICNAEPVSPAKRVPDTHELCRRLEEKILHLSKMGNTLQKENQDMADIIKDQGKKLKKVKETEKKFRKPTR</sequence>
<feature type="compositionally biased region" description="Polar residues" evidence="2">
    <location>
        <begin position="150"/>
        <end position="164"/>
    </location>
</feature>
<keyword evidence="4" id="KW-1185">Reference proteome</keyword>
<dbReference type="Proteomes" id="UP001195483">
    <property type="component" value="Unassembled WGS sequence"/>
</dbReference>
<accession>A0AAE0RMZ6</accession>
<comment type="caution">
    <text evidence="3">The sequence shown here is derived from an EMBL/GenBank/DDBJ whole genome shotgun (WGS) entry which is preliminary data.</text>
</comment>
<proteinExistence type="predicted"/>
<dbReference type="SUPFAM" id="SSF57997">
    <property type="entry name" value="Tropomyosin"/>
    <property type="match status" value="1"/>
</dbReference>
<evidence type="ECO:0000313" key="3">
    <source>
        <dbReference type="EMBL" id="KAK3576399.1"/>
    </source>
</evidence>
<feature type="region of interest" description="Disordered" evidence="2">
    <location>
        <begin position="1138"/>
        <end position="1188"/>
    </location>
</feature>
<feature type="region of interest" description="Disordered" evidence="2">
    <location>
        <begin position="1228"/>
        <end position="1249"/>
    </location>
</feature>
<feature type="coiled-coil region" evidence="1">
    <location>
        <begin position="186"/>
        <end position="277"/>
    </location>
</feature>
<feature type="region of interest" description="Disordered" evidence="2">
    <location>
        <begin position="1101"/>
        <end position="1121"/>
    </location>
</feature>
<feature type="compositionally biased region" description="Basic and acidic residues" evidence="2">
    <location>
        <begin position="1138"/>
        <end position="1147"/>
    </location>
</feature>
<feature type="region of interest" description="Disordered" evidence="2">
    <location>
        <begin position="1"/>
        <end position="28"/>
    </location>
</feature>
<dbReference type="PANTHER" id="PTHR47615:SF1">
    <property type="entry name" value="COILED-COIL DOMAIN-CONTAINING PROTEIN 158"/>
    <property type="match status" value="1"/>
</dbReference>
<evidence type="ECO:0008006" key="5">
    <source>
        <dbReference type="Google" id="ProtNLM"/>
    </source>
</evidence>
<dbReference type="PANTHER" id="PTHR47615">
    <property type="entry name" value="COILED-COIL DOMAIN-CONTAINING PROTEIN 158"/>
    <property type="match status" value="1"/>
</dbReference>
<reference evidence="3" key="3">
    <citation type="submission" date="2023-05" db="EMBL/GenBank/DDBJ databases">
        <authorList>
            <person name="Smith C.H."/>
        </authorList>
    </citation>
    <scope>NUCLEOTIDE SEQUENCE</scope>
    <source>
        <strain evidence="3">CHS0354</strain>
        <tissue evidence="3">Mantle</tissue>
    </source>
</reference>
<dbReference type="InterPro" id="IPR031809">
    <property type="entry name" value="CCDC158"/>
</dbReference>
<protein>
    <recommendedName>
        <fullName evidence="5">Coiled-coil domain-containing protein 158</fullName>
    </recommendedName>
</protein>
<feature type="region of interest" description="Disordered" evidence="2">
    <location>
        <begin position="150"/>
        <end position="186"/>
    </location>
</feature>
<feature type="compositionally biased region" description="Polar residues" evidence="2">
    <location>
        <begin position="984"/>
        <end position="1010"/>
    </location>
</feature>